<dbReference type="STRING" id="33528.ENSGAFP00000003013"/>
<protein>
    <recommendedName>
        <fullName evidence="4">HAUS augmin-like complex subunit 4</fullName>
    </recommendedName>
</protein>
<feature type="compositionally biased region" description="Basic and acidic residues" evidence="1">
    <location>
        <begin position="424"/>
        <end position="433"/>
    </location>
</feature>
<dbReference type="GO" id="GO:0051225">
    <property type="term" value="P:spindle assembly"/>
    <property type="evidence" value="ECO:0007669"/>
    <property type="project" value="InterPro"/>
</dbReference>
<dbReference type="EMBL" id="NHOQ01002757">
    <property type="protein sequence ID" value="PWA14810.1"/>
    <property type="molecule type" value="Genomic_DNA"/>
</dbReference>
<dbReference type="InterPro" id="IPR029327">
    <property type="entry name" value="HAUS4"/>
</dbReference>
<dbReference type="GO" id="GO:0007098">
    <property type="term" value="P:centrosome cycle"/>
    <property type="evidence" value="ECO:0007669"/>
    <property type="project" value="InterPro"/>
</dbReference>
<reference evidence="2 3" key="1">
    <citation type="journal article" date="2018" name="G3 (Bethesda)">
        <title>A High-Quality Reference Genome for the Invasive Mosquitofish Gambusia affinis Using a Chicago Library.</title>
        <authorList>
            <person name="Hoffberg S.L."/>
            <person name="Troendle N.J."/>
            <person name="Glenn T.C."/>
            <person name="Mahmud O."/>
            <person name="Louha S."/>
            <person name="Chalopin D."/>
            <person name="Bennetzen J.L."/>
            <person name="Mauricio R."/>
        </authorList>
    </citation>
    <scope>NUCLEOTIDE SEQUENCE [LARGE SCALE GENOMIC DNA]</scope>
    <source>
        <strain evidence="2">NE01/NJP1002.9</strain>
        <tissue evidence="2">Muscle</tissue>
    </source>
</reference>
<dbReference type="PRINTS" id="PR02090">
    <property type="entry name" value="HAUSAUGMINL4"/>
</dbReference>
<sequence>MFVGIETTNILVLGTGDNLHQQVLASLPLCDVTEEDLTQNPQFCKLLATLTQHVDRSGLTVPLKADLDRAEQKLQSQKRQWLRSESLHRGLQEMIQEFYVRKHNSTVPPDQNMFYETMERCLRVTRCAKQLDPSRTTSQDQLSVLGLTPQQVLQLLPSEKNVQRMKQALARQLERRLKEKCLSLVSYYQPEWENESEGLKTNKLSHLSILLDKDKKRTELLKETCRENTILLQRQTQLYLSELIKCIQLLQTLVLDHRLKIQTDLDGKKLDYFEGKCELVLQKIREKLESELTACKAEKQALEMKLSSFEILGKAFEALADEYCRLRQEIDMKNWALKELTKYNENETSRTVKPSLLSSLPPPSSPSPSSSSAVAAVAAAPPQDVDRWPAGSSPTQPPPHLAGCQHTELPLRSPRRGMPTSAPSRDKKQEKRT</sequence>
<comment type="caution">
    <text evidence="2">The sequence shown here is derived from an EMBL/GenBank/DDBJ whole genome shotgun (WGS) entry which is preliminary data.</text>
</comment>
<dbReference type="Pfam" id="PF14735">
    <property type="entry name" value="HAUS4"/>
    <property type="match status" value="1"/>
</dbReference>
<accession>A0A315UT60</accession>
<dbReference type="Proteomes" id="UP000250572">
    <property type="component" value="Unassembled WGS sequence"/>
</dbReference>
<feature type="compositionally biased region" description="Low complexity" evidence="1">
    <location>
        <begin position="367"/>
        <end position="382"/>
    </location>
</feature>
<evidence type="ECO:0000313" key="2">
    <source>
        <dbReference type="EMBL" id="PWA14810.1"/>
    </source>
</evidence>
<proteinExistence type="predicted"/>
<feature type="region of interest" description="Disordered" evidence="1">
    <location>
        <begin position="347"/>
        <end position="433"/>
    </location>
</feature>
<evidence type="ECO:0008006" key="4">
    <source>
        <dbReference type="Google" id="ProtNLM"/>
    </source>
</evidence>
<dbReference type="GO" id="GO:0070652">
    <property type="term" value="C:HAUS complex"/>
    <property type="evidence" value="ECO:0007669"/>
    <property type="project" value="InterPro"/>
</dbReference>
<dbReference type="PANTHER" id="PTHR16219:SF1">
    <property type="entry name" value="HAUS AUGMIN-LIKE COMPLEX SUBUNIT 4"/>
    <property type="match status" value="1"/>
</dbReference>
<keyword evidence="3" id="KW-1185">Reference proteome</keyword>
<dbReference type="PANTHER" id="PTHR16219">
    <property type="entry name" value="AUGMIN SUBUNIT 4 FAMILY MEMBER"/>
    <property type="match status" value="1"/>
</dbReference>
<name>A0A315UT60_GAMAF</name>
<evidence type="ECO:0000256" key="1">
    <source>
        <dbReference type="SAM" id="MobiDB-lite"/>
    </source>
</evidence>
<evidence type="ECO:0000313" key="3">
    <source>
        <dbReference type="Proteomes" id="UP000250572"/>
    </source>
</evidence>
<dbReference type="AlphaFoldDB" id="A0A315UT60"/>
<organism evidence="2 3">
    <name type="scientific">Gambusia affinis</name>
    <name type="common">Western mosquitofish</name>
    <name type="synonym">Heterandria affinis</name>
    <dbReference type="NCBI Taxonomy" id="33528"/>
    <lineage>
        <taxon>Eukaryota</taxon>
        <taxon>Metazoa</taxon>
        <taxon>Chordata</taxon>
        <taxon>Craniata</taxon>
        <taxon>Vertebrata</taxon>
        <taxon>Euteleostomi</taxon>
        <taxon>Actinopterygii</taxon>
        <taxon>Neopterygii</taxon>
        <taxon>Teleostei</taxon>
        <taxon>Neoteleostei</taxon>
        <taxon>Acanthomorphata</taxon>
        <taxon>Ovalentaria</taxon>
        <taxon>Atherinomorphae</taxon>
        <taxon>Cyprinodontiformes</taxon>
        <taxon>Poeciliidae</taxon>
        <taxon>Poeciliinae</taxon>
        <taxon>Gambusia</taxon>
    </lineage>
</organism>
<gene>
    <name evidence="2" type="ORF">CCH79_00014513</name>
</gene>
<dbReference type="InterPro" id="IPR026214">
    <property type="entry name" value="HAUS4_met"/>
</dbReference>
<dbReference type="GO" id="GO:0051011">
    <property type="term" value="F:microtubule minus-end binding"/>
    <property type="evidence" value="ECO:0007669"/>
    <property type="project" value="TreeGrafter"/>
</dbReference>